<accession>A0A3Q8I1F2</accession>
<sequence>MNTDSRTPLITARSFFRQMRSYGYSPNQIIRIINELLELVTTSVREGKLTAVLAEATQEERTRPPPTVR</sequence>
<reference evidence="1" key="1">
    <citation type="journal article" date="2018" name="J. Ind. Microbiol. Biotechnol.">
        <title>Genome mining reveals uncommon alkylpyrones as type III PKS products from myxobacteria.</title>
        <authorList>
            <person name="Hug J.J."/>
            <person name="Panter F."/>
            <person name="Krug D."/>
            <person name="Muller R."/>
        </authorList>
    </citation>
    <scope>NUCLEOTIDE SEQUENCE</scope>
    <source>
        <strain evidence="1">MCy8375</strain>
    </source>
</reference>
<organism evidence="1">
    <name type="scientific">Archangium gephyra</name>
    <dbReference type="NCBI Taxonomy" id="48"/>
    <lineage>
        <taxon>Bacteria</taxon>
        <taxon>Pseudomonadati</taxon>
        <taxon>Myxococcota</taxon>
        <taxon>Myxococcia</taxon>
        <taxon>Myxococcales</taxon>
        <taxon>Cystobacterineae</taxon>
        <taxon>Archangiaceae</taxon>
        <taxon>Archangium</taxon>
    </lineage>
</organism>
<dbReference type="AlphaFoldDB" id="A0A3Q8I1F2"/>
<dbReference type="EMBL" id="MH908875">
    <property type="protein sequence ID" value="AYM52473.1"/>
    <property type="molecule type" value="Genomic_DNA"/>
</dbReference>
<proteinExistence type="predicted"/>
<evidence type="ECO:0000313" key="1">
    <source>
        <dbReference type="EMBL" id="AYM52473.1"/>
    </source>
</evidence>
<protein>
    <submittedName>
        <fullName evidence="1">Uncharacterized protein</fullName>
    </submittedName>
</protein>
<name>A0A3Q8I1F2_9BACT</name>